<dbReference type="AlphaFoldDB" id="A0A173URT3"/>
<dbReference type="SUPFAM" id="SSF55048">
    <property type="entry name" value="Probable ACP-binding domain of malonyl-CoA ACP transacylase"/>
    <property type="match status" value="1"/>
</dbReference>
<dbReference type="GO" id="GO:0005829">
    <property type="term" value="C:cytosol"/>
    <property type="evidence" value="ECO:0007669"/>
    <property type="project" value="TreeGrafter"/>
</dbReference>
<dbReference type="PRINTS" id="PR01483">
    <property type="entry name" value="FASYNTHASE"/>
</dbReference>
<keyword evidence="1 4" id="KW-0808">Transferase</keyword>
<dbReference type="SUPFAM" id="SSF52151">
    <property type="entry name" value="FabD/lysophospholipase-like"/>
    <property type="match status" value="1"/>
</dbReference>
<dbReference type="PANTHER" id="PTHR42681">
    <property type="entry name" value="MALONYL-COA-ACYL CARRIER PROTEIN TRANSACYLASE, MITOCHONDRIAL"/>
    <property type="match status" value="1"/>
</dbReference>
<evidence type="ECO:0000256" key="5">
    <source>
        <dbReference type="PIRSR" id="PIRSR000446-1"/>
    </source>
</evidence>
<accession>A0A173URT3</accession>
<dbReference type="EC" id="2.3.1.39" evidence="4"/>
<dbReference type="InterPro" id="IPR001227">
    <property type="entry name" value="Ac_transferase_dom_sf"/>
</dbReference>
<dbReference type="PIRSF" id="PIRSF000446">
    <property type="entry name" value="Mct"/>
    <property type="match status" value="1"/>
</dbReference>
<dbReference type="Gene3D" id="3.30.70.250">
    <property type="entry name" value="Malonyl-CoA ACP transacylase, ACP-binding"/>
    <property type="match status" value="1"/>
</dbReference>
<evidence type="ECO:0000256" key="3">
    <source>
        <dbReference type="ARBA" id="ARBA00048462"/>
    </source>
</evidence>
<dbReference type="InterPro" id="IPR016036">
    <property type="entry name" value="Malonyl_transacylase_ACP-bd"/>
</dbReference>
<feature type="active site" evidence="5">
    <location>
        <position position="225"/>
    </location>
</feature>
<protein>
    <recommendedName>
        <fullName evidence="4">Malonyl CoA-acyl carrier protein transacylase</fullName>
        <ecNumber evidence="4">2.3.1.39</ecNumber>
    </recommendedName>
</protein>
<dbReference type="GO" id="GO:0005835">
    <property type="term" value="C:fatty acid synthase complex"/>
    <property type="evidence" value="ECO:0007669"/>
    <property type="project" value="InterPro"/>
</dbReference>
<evidence type="ECO:0000313" key="8">
    <source>
        <dbReference type="Proteomes" id="UP000095350"/>
    </source>
</evidence>
<dbReference type="InterPro" id="IPR050858">
    <property type="entry name" value="Mal-CoA-ACP_Trans/PKS_FabD"/>
</dbReference>
<proteinExistence type="inferred from homology"/>
<dbReference type="EMBL" id="CYXZ01000016">
    <property type="protein sequence ID" value="CUN17762.1"/>
    <property type="molecule type" value="Genomic_DNA"/>
</dbReference>
<dbReference type="InterPro" id="IPR004410">
    <property type="entry name" value="Malonyl_CoA-ACP_transAc_FabD"/>
</dbReference>
<reference evidence="7 8" key="1">
    <citation type="submission" date="2015-09" db="EMBL/GenBank/DDBJ databases">
        <authorList>
            <consortium name="Pathogen Informatics"/>
        </authorList>
    </citation>
    <scope>NUCLEOTIDE SEQUENCE [LARGE SCALE GENOMIC DNA]</scope>
    <source>
        <strain evidence="7 8">2789STDY5834960</strain>
    </source>
</reference>
<comment type="similarity">
    <text evidence="4">Belongs to the fabD family.</text>
</comment>
<dbReference type="NCBIfam" id="TIGR00128">
    <property type="entry name" value="fabD"/>
    <property type="match status" value="1"/>
</dbReference>
<evidence type="ECO:0000256" key="1">
    <source>
        <dbReference type="ARBA" id="ARBA00022679"/>
    </source>
</evidence>
<dbReference type="Pfam" id="PF00698">
    <property type="entry name" value="Acyl_transf_1"/>
    <property type="match status" value="1"/>
</dbReference>
<dbReference type="STRING" id="166486.ERS852572_02293"/>
<comment type="catalytic activity">
    <reaction evidence="3 4">
        <text>holo-[ACP] + malonyl-CoA = malonyl-[ACP] + CoA</text>
        <dbReference type="Rhea" id="RHEA:41792"/>
        <dbReference type="Rhea" id="RHEA-COMP:9623"/>
        <dbReference type="Rhea" id="RHEA-COMP:9685"/>
        <dbReference type="ChEBI" id="CHEBI:57287"/>
        <dbReference type="ChEBI" id="CHEBI:57384"/>
        <dbReference type="ChEBI" id="CHEBI:64479"/>
        <dbReference type="ChEBI" id="CHEBI:78449"/>
        <dbReference type="EC" id="2.3.1.39"/>
    </reaction>
</comment>
<dbReference type="FunFam" id="3.30.70.250:FF:000001">
    <property type="entry name" value="Malonyl CoA-acyl carrier protein transacylase"/>
    <property type="match status" value="1"/>
</dbReference>
<name>A0A173URT3_9FIRM</name>
<evidence type="ECO:0000259" key="6">
    <source>
        <dbReference type="SMART" id="SM00827"/>
    </source>
</evidence>
<dbReference type="InterPro" id="IPR014043">
    <property type="entry name" value="Acyl_transferase_dom"/>
</dbReference>
<feature type="domain" description="Malonyl-CoA:ACP transacylase (MAT)" evidence="6">
    <location>
        <begin position="36"/>
        <end position="324"/>
    </location>
</feature>
<dbReference type="SMART" id="SM00827">
    <property type="entry name" value="PKS_AT"/>
    <property type="match status" value="1"/>
</dbReference>
<dbReference type="GO" id="GO:0004312">
    <property type="term" value="F:fatty acid synthase activity"/>
    <property type="evidence" value="ECO:0007669"/>
    <property type="project" value="InterPro"/>
</dbReference>
<evidence type="ECO:0000256" key="2">
    <source>
        <dbReference type="ARBA" id="ARBA00023315"/>
    </source>
</evidence>
<dbReference type="InterPro" id="IPR016035">
    <property type="entry name" value="Acyl_Trfase/lysoPLipase"/>
</dbReference>
<feature type="active site" evidence="5">
    <location>
        <position position="119"/>
    </location>
</feature>
<evidence type="ECO:0000313" key="7">
    <source>
        <dbReference type="EMBL" id="CUN17762.1"/>
    </source>
</evidence>
<organism evidence="7 8">
    <name type="scientific">Roseburia intestinalis</name>
    <dbReference type="NCBI Taxonomy" id="166486"/>
    <lineage>
        <taxon>Bacteria</taxon>
        <taxon>Bacillati</taxon>
        <taxon>Bacillota</taxon>
        <taxon>Clostridia</taxon>
        <taxon>Lachnospirales</taxon>
        <taxon>Lachnospiraceae</taxon>
        <taxon>Roseburia</taxon>
    </lineage>
</organism>
<dbReference type="InterPro" id="IPR024925">
    <property type="entry name" value="Malonyl_CoA-ACP_transAc"/>
</dbReference>
<dbReference type="GO" id="GO:0006633">
    <property type="term" value="P:fatty acid biosynthetic process"/>
    <property type="evidence" value="ECO:0007669"/>
    <property type="project" value="InterPro"/>
</dbReference>
<sequence length="337" mass="36763">MKNKIFHTQDLCLRTNLRCAKDSARMEINMGKTVFMFPGQGAQYIGMAKDFYDAIPECREVFEEASEASGLDIAALCFEENDKINITEYTQICMLTAEAAILRALEVKGYKADVTAGLSLGEYGALIACGALSRKDAFALVRKRGIYMQEAVPEGGAMAAVLALDTAQIEEACKKTEGIVSIANYNCPGQIVITGEEKAVAAAGELCKEAGAKRVVPLKVSGPFHSAMLKGAGEKLGEELKHVTVHTPAIPYVANVTADYVTKEEDIKPLLEKQVSSSVRWQQTIERLIADGADKFVEIGPEKTLTGFMRKINRDVAAVNIDKYEDFEKFVAESKNK</sequence>
<dbReference type="InterPro" id="IPR003965">
    <property type="entry name" value="Fatty_acid_synthase"/>
</dbReference>
<evidence type="ECO:0000256" key="4">
    <source>
        <dbReference type="PIRNR" id="PIRNR000446"/>
    </source>
</evidence>
<dbReference type="Proteomes" id="UP000095350">
    <property type="component" value="Unassembled WGS sequence"/>
</dbReference>
<dbReference type="Gene3D" id="3.40.366.10">
    <property type="entry name" value="Malonyl-Coenzyme A Acyl Carrier Protein, domain 2"/>
    <property type="match status" value="1"/>
</dbReference>
<dbReference type="PANTHER" id="PTHR42681:SF1">
    <property type="entry name" value="MALONYL-COA-ACYL CARRIER PROTEIN TRANSACYLASE, MITOCHONDRIAL"/>
    <property type="match status" value="1"/>
</dbReference>
<dbReference type="GO" id="GO:0004314">
    <property type="term" value="F:[acyl-carrier-protein] S-malonyltransferase activity"/>
    <property type="evidence" value="ECO:0007669"/>
    <property type="project" value="UniProtKB-EC"/>
</dbReference>
<dbReference type="PaxDb" id="166486-ERS852572_02293"/>
<keyword evidence="2 4" id="KW-0012">Acyltransferase</keyword>
<gene>
    <name evidence="7" type="primary">fabD</name>
    <name evidence="7" type="ORF">ERS852572_02293</name>
</gene>